<accession>A0A0D2KNQ8</accession>
<evidence type="ECO:0000256" key="1">
    <source>
        <dbReference type="SAM" id="MobiDB-lite"/>
    </source>
</evidence>
<dbReference type="AlphaFoldDB" id="A0A0D2KNQ8"/>
<proteinExistence type="predicted"/>
<dbReference type="OrthoDB" id="4161301at2759"/>
<keyword evidence="3" id="KW-1185">Reference proteome</keyword>
<evidence type="ECO:0000313" key="3">
    <source>
        <dbReference type="Proteomes" id="UP000053411"/>
    </source>
</evidence>
<protein>
    <submittedName>
        <fullName evidence="2">Uncharacterized protein</fullName>
    </submittedName>
</protein>
<evidence type="ECO:0000313" key="2">
    <source>
        <dbReference type="EMBL" id="KIX98333.1"/>
    </source>
</evidence>
<name>A0A0D2KNQ8_9EURO</name>
<feature type="compositionally biased region" description="Polar residues" evidence="1">
    <location>
        <begin position="301"/>
        <end position="310"/>
    </location>
</feature>
<feature type="compositionally biased region" description="Polar residues" evidence="1">
    <location>
        <begin position="210"/>
        <end position="226"/>
    </location>
</feature>
<feature type="compositionally biased region" description="Low complexity" evidence="1">
    <location>
        <begin position="194"/>
        <end position="205"/>
    </location>
</feature>
<feature type="compositionally biased region" description="Polar residues" evidence="1">
    <location>
        <begin position="411"/>
        <end position="425"/>
    </location>
</feature>
<feature type="compositionally biased region" description="Basic and acidic residues" evidence="1">
    <location>
        <begin position="375"/>
        <end position="399"/>
    </location>
</feature>
<feature type="region of interest" description="Disordered" evidence="1">
    <location>
        <begin position="371"/>
        <end position="444"/>
    </location>
</feature>
<dbReference type="RefSeq" id="XP_016632456.1">
    <property type="nucleotide sequence ID" value="XM_016776137.1"/>
</dbReference>
<feature type="compositionally biased region" description="Basic and acidic residues" evidence="1">
    <location>
        <begin position="154"/>
        <end position="163"/>
    </location>
</feature>
<dbReference type="VEuPathDB" id="FungiDB:Z520_05634"/>
<dbReference type="Proteomes" id="UP000053411">
    <property type="component" value="Unassembled WGS sequence"/>
</dbReference>
<feature type="region of interest" description="Disordered" evidence="1">
    <location>
        <begin position="1"/>
        <end position="23"/>
    </location>
</feature>
<gene>
    <name evidence="2" type="ORF">Z520_05634</name>
</gene>
<dbReference type="GeneID" id="27711380"/>
<reference evidence="2 3" key="1">
    <citation type="submission" date="2015-01" db="EMBL/GenBank/DDBJ databases">
        <title>The Genome Sequence of Fonsecaea multimorphosa CBS 102226.</title>
        <authorList>
            <consortium name="The Broad Institute Genomics Platform"/>
            <person name="Cuomo C."/>
            <person name="de Hoog S."/>
            <person name="Gorbushina A."/>
            <person name="Stielow B."/>
            <person name="Teixiera M."/>
            <person name="Abouelleil A."/>
            <person name="Chapman S.B."/>
            <person name="Priest M."/>
            <person name="Young S.K."/>
            <person name="Wortman J."/>
            <person name="Nusbaum C."/>
            <person name="Birren B."/>
        </authorList>
    </citation>
    <scope>NUCLEOTIDE SEQUENCE [LARGE SCALE GENOMIC DNA]</scope>
    <source>
        <strain evidence="2 3">CBS 102226</strain>
    </source>
</reference>
<sequence>MADSPSSGGRREGPSTAGDPINCPSGCKLRHQLGDDLNTASCHCDEGYYDRERQVFYSGSDVRDGKSPETRRQYLKRIAGTDADPNMNRQGDYFIPRDGIRYDVLKRLREIYFVKEAQIWEHELNDQEGWLIRAHRRNYPWKAIVEYLQQESRYQDDTGHPCTERAPLSGALRSRRPSETQIALPSAGAVGTQASSSYSTAVSSARYPSRYSSQGETTQAYTQARQGTSESAGAGSGSPVTSTASAFPLHLFTPPHSAPGLPRPQRGQTGVMPPMSRTDREQLPIRPSQDAPWTPIGLMSERTQARSYRSSRAGGENSNEDDADEHPSSESRSYATTRAIEKRQNVNFLHDMYSSAGQHSLEEGASGANYIPISRRRETQPPVADRNDGRESSRDDLSDVPRALTEPADETPSQTARPPITSSLPPRTKGTAADEKQKRKGSRR</sequence>
<organism evidence="2 3">
    <name type="scientific">Fonsecaea multimorphosa CBS 102226</name>
    <dbReference type="NCBI Taxonomy" id="1442371"/>
    <lineage>
        <taxon>Eukaryota</taxon>
        <taxon>Fungi</taxon>
        <taxon>Dikarya</taxon>
        <taxon>Ascomycota</taxon>
        <taxon>Pezizomycotina</taxon>
        <taxon>Eurotiomycetes</taxon>
        <taxon>Chaetothyriomycetidae</taxon>
        <taxon>Chaetothyriales</taxon>
        <taxon>Herpotrichiellaceae</taxon>
        <taxon>Fonsecaea</taxon>
    </lineage>
</organism>
<feature type="region of interest" description="Disordered" evidence="1">
    <location>
        <begin position="154"/>
        <end position="338"/>
    </location>
</feature>
<dbReference type="EMBL" id="KN848071">
    <property type="protein sequence ID" value="KIX98333.1"/>
    <property type="molecule type" value="Genomic_DNA"/>
</dbReference>